<protein>
    <recommendedName>
        <fullName evidence="8">FAD dependent oxidoreductase domain-containing protein</fullName>
    </recommendedName>
</protein>
<evidence type="ECO:0000256" key="2">
    <source>
        <dbReference type="ARBA" id="ARBA00006730"/>
    </source>
</evidence>
<evidence type="ECO:0000256" key="7">
    <source>
        <dbReference type="SAM" id="MobiDB-lite"/>
    </source>
</evidence>
<feature type="compositionally biased region" description="Low complexity" evidence="7">
    <location>
        <begin position="130"/>
        <end position="142"/>
    </location>
</feature>
<gene>
    <name evidence="9" type="ORF">K452DRAFT_285474</name>
</gene>
<dbReference type="Gene3D" id="3.40.50.720">
    <property type="entry name" value="NAD(P)-binding Rossmann-like Domain"/>
    <property type="match status" value="1"/>
</dbReference>
<feature type="region of interest" description="Disordered" evidence="7">
    <location>
        <begin position="336"/>
        <end position="355"/>
    </location>
</feature>
<evidence type="ECO:0000256" key="6">
    <source>
        <dbReference type="PIRSR" id="PIRSR000189-1"/>
    </source>
</evidence>
<dbReference type="Gene3D" id="3.30.9.10">
    <property type="entry name" value="D-Amino Acid Oxidase, subunit A, domain 2"/>
    <property type="match status" value="1"/>
</dbReference>
<feature type="binding site" evidence="6">
    <location>
        <position position="262"/>
    </location>
    <ligand>
        <name>D-dopa</name>
        <dbReference type="ChEBI" id="CHEBI:149689"/>
    </ligand>
</feature>
<proteinExistence type="inferred from homology"/>
<dbReference type="PANTHER" id="PTHR11530:SF11">
    <property type="entry name" value="D-ASPARTATE OXIDASE"/>
    <property type="match status" value="1"/>
</dbReference>
<feature type="domain" description="FAD dependent oxidoreductase" evidence="8">
    <location>
        <begin position="10"/>
        <end position="389"/>
    </location>
</feature>
<dbReference type="Proteomes" id="UP000799438">
    <property type="component" value="Unassembled WGS sequence"/>
</dbReference>
<keyword evidence="10" id="KW-1185">Reference proteome</keyword>
<keyword evidence="3" id="KW-0285">Flavoprotein</keyword>
<dbReference type="AlphaFoldDB" id="A0A6A6BLP3"/>
<dbReference type="InterPro" id="IPR006076">
    <property type="entry name" value="FAD-dep_OxRdtase"/>
</dbReference>
<evidence type="ECO:0000256" key="4">
    <source>
        <dbReference type="ARBA" id="ARBA00022827"/>
    </source>
</evidence>
<dbReference type="RefSeq" id="XP_033399937.1">
    <property type="nucleotide sequence ID" value="XM_033540120.1"/>
</dbReference>
<dbReference type="PIRSF" id="PIRSF000189">
    <property type="entry name" value="D-aa_oxidase"/>
    <property type="match status" value="1"/>
</dbReference>
<dbReference type="EMBL" id="ML995480">
    <property type="protein sequence ID" value="KAF2144225.1"/>
    <property type="molecule type" value="Genomic_DNA"/>
</dbReference>
<keyword evidence="5" id="KW-0560">Oxidoreductase</keyword>
<evidence type="ECO:0000256" key="3">
    <source>
        <dbReference type="ARBA" id="ARBA00022630"/>
    </source>
</evidence>
<evidence type="ECO:0000256" key="5">
    <source>
        <dbReference type="ARBA" id="ARBA00023002"/>
    </source>
</evidence>
<dbReference type="GeneID" id="54297616"/>
<sequence>MSAAPKGKHIVVVGAGVIGLQTAISLLEAGYDVTVIAKHIPGDLDIEYTSPWAGAQWRTHAGKNDIEAQEWDMASYNTWLNMLEEEGTDVSHKTGLAKLEAVEYTWTPPTTPPPLPWYAPHVRNFRSLYTPPTNTNPSSTSTPPTPTPTPTHAYTSLTLDPTLYLPHLLDRLTVLNGRLIRATLPSPLPAALRAIPLILAQNPRTNPPSATILCPGLSALTLLPDPRVHPIRGQTITVQGLPQLAQMRAIPYLSPSDATPTYAIPRPASNVTVLGGTRGEVGDWRARPDKGVREGILRRCRGLVPELLVGLEGAAGGTKEGEGGFEVLGEGVGLRPGRTGGPRVELEPVVCNGGGDGGDGPREWVVGYAYGHAGAGYQNSIGTARKMVRLLGVWFEAEEAEKARKAKEEKEKEGKAKL</sequence>
<reference evidence="9" key="1">
    <citation type="journal article" date="2020" name="Stud. Mycol.">
        <title>101 Dothideomycetes genomes: a test case for predicting lifestyles and emergence of pathogens.</title>
        <authorList>
            <person name="Haridas S."/>
            <person name="Albert R."/>
            <person name="Binder M."/>
            <person name="Bloem J."/>
            <person name="Labutti K."/>
            <person name="Salamov A."/>
            <person name="Andreopoulos B."/>
            <person name="Baker S."/>
            <person name="Barry K."/>
            <person name="Bills G."/>
            <person name="Bluhm B."/>
            <person name="Cannon C."/>
            <person name="Castanera R."/>
            <person name="Culley D."/>
            <person name="Daum C."/>
            <person name="Ezra D."/>
            <person name="Gonzalez J."/>
            <person name="Henrissat B."/>
            <person name="Kuo A."/>
            <person name="Liang C."/>
            <person name="Lipzen A."/>
            <person name="Lutzoni F."/>
            <person name="Magnuson J."/>
            <person name="Mondo S."/>
            <person name="Nolan M."/>
            <person name="Ohm R."/>
            <person name="Pangilinan J."/>
            <person name="Park H.-J."/>
            <person name="Ramirez L."/>
            <person name="Alfaro M."/>
            <person name="Sun H."/>
            <person name="Tritt A."/>
            <person name="Yoshinaga Y."/>
            <person name="Zwiers L.-H."/>
            <person name="Turgeon B."/>
            <person name="Goodwin S."/>
            <person name="Spatafora J."/>
            <person name="Crous P."/>
            <person name="Grigoriev I."/>
        </authorList>
    </citation>
    <scope>NUCLEOTIDE SEQUENCE</scope>
    <source>
        <strain evidence="9">CBS 121167</strain>
    </source>
</reference>
<comment type="cofactor">
    <cofactor evidence="1 6">
        <name>FAD</name>
        <dbReference type="ChEBI" id="CHEBI:57692"/>
    </cofactor>
</comment>
<feature type="binding site" evidence="6">
    <location>
        <position position="374"/>
    </location>
    <ligand>
        <name>D-dopa</name>
        <dbReference type="ChEBI" id="CHEBI:149689"/>
    </ligand>
</feature>
<evidence type="ECO:0000313" key="9">
    <source>
        <dbReference type="EMBL" id="KAF2144225.1"/>
    </source>
</evidence>
<dbReference type="PANTHER" id="PTHR11530">
    <property type="entry name" value="D-AMINO ACID OXIDASE"/>
    <property type="match status" value="1"/>
</dbReference>
<accession>A0A6A6BLP3</accession>
<name>A0A6A6BLP3_9PEZI</name>
<dbReference type="Pfam" id="PF01266">
    <property type="entry name" value="DAO"/>
    <property type="match status" value="1"/>
</dbReference>
<dbReference type="OrthoDB" id="2015447at2759"/>
<evidence type="ECO:0000313" key="10">
    <source>
        <dbReference type="Proteomes" id="UP000799438"/>
    </source>
</evidence>
<dbReference type="SUPFAM" id="SSF51971">
    <property type="entry name" value="Nucleotide-binding domain"/>
    <property type="match status" value="1"/>
</dbReference>
<comment type="similarity">
    <text evidence="2">Belongs to the DAMOX/DASOX family.</text>
</comment>
<evidence type="ECO:0000256" key="1">
    <source>
        <dbReference type="ARBA" id="ARBA00001974"/>
    </source>
</evidence>
<keyword evidence="4 6" id="KW-0274">FAD</keyword>
<feature type="binding site" evidence="6">
    <location>
        <position position="335"/>
    </location>
    <ligand>
        <name>D-dopa</name>
        <dbReference type="ChEBI" id="CHEBI:149689"/>
    </ligand>
</feature>
<dbReference type="InterPro" id="IPR023209">
    <property type="entry name" value="DAO"/>
</dbReference>
<dbReference type="GO" id="GO:0019478">
    <property type="term" value="P:D-amino acid catabolic process"/>
    <property type="evidence" value="ECO:0007669"/>
    <property type="project" value="TreeGrafter"/>
</dbReference>
<organism evidence="9 10">
    <name type="scientific">Aplosporella prunicola CBS 121167</name>
    <dbReference type="NCBI Taxonomy" id="1176127"/>
    <lineage>
        <taxon>Eukaryota</taxon>
        <taxon>Fungi</taxon>
        <taxon>Dikarya</taxon>
        <taxon>Ascomycota</taxon>
        <taxon>Pezizomycotina</taxon>
        <taxon>Dothideomycetes</taxon>
        <taxon>Dothideomycetes incertae sedis</taxon>
        <taxon>Botryosphaeriales</taxon>
        <taxon>Aplosporellaceae</taxon>
        <taxon>Aplosporella</taxon>
    </lineage>
</organism>
<dbReference type="GO" id="GO:0071949">
    <property type="term" value="F:FAD binding"/>
    <property type="evidence" value="ECO:0007669"/>
    <property type="project" value="InterPro"/>
</dbReference>
<dbReference type="GO" id="GO:0005737">
    <property type="term" value="C:cytoplasm"/>
    <property type="evidence" value="ECO:0007669"/>
    <property type="project" value="TreeGrafter"/>
</dbReference>
<feature type="region of interest" description="Disordered" evidence="7">
    <location>
        <begin position="128"/>
        <end position="150"/>
    </location>
</feature>
<evidence type="ECO:0000259" key="8">
    <source>
        <dbReference type="Pfam" id="PF01266"/>
    </source>
</evidence>
<dbReference type="SUPFAM" id="SSF54373">
    <property type="entry name" value="FAD-linked reductases, C-terminal domain"/>
    <property type="match status" value="1"/>
</dbReference>
<feature type="binding site" evidence="6">
    <location>
        <begin position="49"/>
        <end position="50"/>
    </location>
    <ligand>
        <name>FAD</name>
        <dbReference type="ChEBI" id="CHEBI:57692"/>
    </ligand>
</feature>
<dbReference type="GO" id="GO:0003884">
    <property type="term" value="F:D-amino-acid oxidase activity"/>
    <property type="evidence" value="ECO:0007669"/>
    <property type="project" value="InterPro"/>
</dbReference>